<keyword evidence="4" id="KW-0413">Isomerase</keyword>
<dbReference type="InterPro" id="IPR005801">
    <property type="entry name" value="ADC_synthase"/>
</dbReference>
<gene>
    <name evidence="7" type="ORF">SAMN02745217_03574</name>
</gene>
<evidence type="ECO:0000313" key="7">
    <source>
        <dbReference type="EMBL" id="SHO52303.1"/>
    </source>
</evidence>
<organism evidence="7 8">
    <name type="scientific">Anaerocolumna xylanovorans DSM 12503</name>
    <dbReference type="NCBI Taxonomy" id="1121345"/>
    <lineage>
        <taxon>Bacteria</taxon>
        <taxon>Bacillati</taxon>
        <taxon>Bacillota</taxon>
        <taxon>Clostridia</taxon>
        <taxon>Lachnospirales</taxon>
        <taxon>Lachnospiraceae</taxon>
        <taxon>Anaerocolumna</taxon>
    </lineage>
</organism>
<dbReference type="SUPFAM" id="SSF56322">
    <property type="entry name" value="ADC synthase"/>
    <property type="match status" value="1"/>
</dbReference>
<accession>A0A1M7YI74</accession>
<dbReference type="InterPro" id="IPR004561">
    <property type="entry name" value="IsoChor_synthase"/>
</dbReference>
<sequence>MIKYKTFIEDLNCEKPYFYFSTPQYELLADGLMYEMNFSDFTALRKKVNHYLHSDGLRGKVLVGAIPFDSNLPGSVFLTSNWKIDCLGYNNRKIDEWQQNIIQPIQLREVPECEEYTEAVRMAVKDINEKVYKKIVLARGLEIIYQEDIEVSHILKRIYSSNQSGYTYATNIYGDYTLAGASPEMLISKRDRYISSNPLAGSRPRGKNCEEDERYAEELCKSEKDLCEHSIVVEYISSKFKEICKELHFSQKPSLLKTKQMWHLSTIISGTLLADTNVIDLATLIHPTPAICGVPVDKTRNRIKELEGFNRNLYTGIIGWCDENGDGDWAIILRGSEIYRNRVNIFAGAGIVKDSNPAEELAETNAKLSTMLFNLGIIKK</sequence>
<dbReference type="InterPro" id="IPR015890">
    <property type="entry name" value="Chorismate_C"/>
</dbReference>
<dbReference type="EC" id="5.4.4.2" evidence="3"/>
<dbReference type="Gene3D" id="3.60.120.10">
    <property type="entry name" value="Anthranilate synthase"/>
    <property type="match status" value="1"/>
</dbReference>
<evidence type="ECO:0000259" key="6">
    <source>
        <dbReference type="Pfam" id="PF00425"/>
    </source>
</evidence>
<dbReference type="Proteomes" id="UP000184612">
    <property type="component" value="Unassembled WGS sequence"/>
</dbReference>
<proteinExistence type="inferred from homology"/>
<dbReference type="PANTHER" id="PTHR42839">
    <property type="entry name" value="ISOCHORISMATE SYNTHASE ENTC"/>
    <property type="match status" value="1"/>
</dbReference>
<feature type="domain" description="Chorismate-utilising enzyme C-terminal" evidence="6">
    <location>
        <begin position="114"/>
        <end position="367"/>
    </location>
</feature>
<evidence type="ECO:0000256" key="3">
    <source>
        <dbReference type="ARBA" id="ARBA00012824"/>
    </source>
</evidence>
<dbReference type="PANTHER" id="PTHR42839:SF2">
    <property type="entry name" value="ISOCHORISMATE SYNTHASE ENTC"/>
    <property type="match status" value="1"/>
</dbReference>
<evidence type="ECO:0000313" key="8">
    <source>
        <dbReference type="Proteomes" id="UP000184612"/>
    </source>
</evidence>
<dbReference type="NCBIfam" id="TIGR00543">
    <property type="entry name" value="isochor_syn"/>
    <property type="match status" value="1"/>
</dbReference>
<evidence type="ECO:0000256" key="1">
    <source>
        <dbReference type="ARBA" id="ARBA00000799"/>
    </source>
</evidence>
<evidence type="ECO:0000256" key="2">
    <source>
        <dbReference type="ARBA" id="ARBA00005297"/>
    </source>
</evidence>
<dbReference type="GO" id="GO:0008909">
    <property type="term" value="F:isochorismate synthase activity"/>
    <property type="evidence" value="ECO:0007669"/>
    <property type="project" value="UniProtKB-EC"/>
</dbReference>
<evidence type="ECO:0000256" key="5">
    <source>
        <dbReference type="ARBA" id="ARBA00041564"/>
    </source>
</evidence>
<comment type="catalytic activity">
    <reaction evidence="1">
        <text>chorismate = isochorismate</text>
        <dbReference type="Rhea" id="RHEA:18985"/>
        <dbReference type="ChEBI" id="CHEBI:29748"/>
        <dbReference type="ChEBI" id="CHEBI:29780"/>
        <dbReference type="EC" id="5.4.4.2"/>
    </reaction>
</comment>
<reference evidence="7 8" key="1">
    <citation type="submission" date="2016-12" db="EMBL/GenBank/DDBJ databases">
        <authorList>
            <person name="Song W.-J."/>
            <person name="Kurnit D.M."/>
        </authorList>
    </citation>
    <scope>NUCLEOTIDE SEQUENCE [LARGE SCALE GENOMIC DNA]</scope>
    <source>
        <strain evidence="7 8">DSM 12503</strain>
    </source>
</reference>
<dbReference type="EMBL" id="FRFD01000011">
    <property type="protein sequence ID" value="SHO52303.1"/>
    <property type="molecule type" value="Genomic_DNA"/>
</dbReference>
<comment type="similarity">
    <text evidence="2">Belongs to the isochorismate synthase family.</text>
</comment>
<dbReference type="RefSeq" id="WP_073590229.1">
    <property type="nucleotide sequence ID" value="NZ_FRFD01000011.1"/>
</dbReference>
<keyword evidence="8" id="KW-1185">Reference proteome</keyword>
<evidence type="ECO:0000256" key="4">
    <source>
        <dbReference type="ARBA" id="ARBA00023235"/>
    </source>
</evidence>
<dbReference type="GO" id="GO:0009697">
    <property type="term" value="P:salicylic acid biosynthetic process"/>
    <property type="evidence" value="ECO:0007669"/>
    <property type="project" value="TreeGrafter"/>
</dbReference>
<dbReference type="OrthoDB" id="9803598at2"/>
<protein>
    <recommendedName>
        <fullName evidence="3">isochorismate synthase</fullName>
        <ecNumber evidence="3">5.4.4.2</ecNumber>
    </recommendedName>
    <alternativeName>
        <fullName evidence="5">Isochorismate mutase</fullName>
    </alternativeName>
</protein>
<dbReference type="Pfam" id="PF00425">
    <property type="entry name" value="Chorismate_bind"/>
    <property type="match status" value="1"/>
</dbReference>
<name>A0A1M7YI74_9FIRM</name>
<dbReference type="AlphaFoldDB" id="A0A1M7YI74"/>
<dbReference type="STRING" id="1121345.SAMN02745217_03574"/>